<dbReference type="GO" id="GO:0032300">
    <property type="term" value="C:mismatch repair complex"/>
    <property type="evidence" value="ECO:0007669"/>
    <property type="project" value="InterPro"/>
</dbReference>
<feature type="domain" description="DNA mismatch repair protein S5" evidence="5">
    <location>
        <begin position="214"/>
        <end position="332"/>
    </location>
</feature>
<evidence type="ECO:0000313" key="6">
    <source>
        <dbReference type="EMBL" id="MCA9376609.1"/>
    </source>
</evidence>
<dbReference type="SUPFAM" id="SSF55874">
    <property type="entry name" value="ATPase domain of HSP90 chaperone/DNA topoisomerase II/histidine kinase"/>
    <property type="match status" value="1"/>
</dbReference>
<keyword evidence="3" id="KW-0234">DNA repair</keyword>
<evidence type="ECO:0000256" key="1">
    <source>
        <dbReference type="ARBA" id="ARBA00006082"/>
    </source>
</evidence>
<dbReference type="Gene3D" id="3.30.1370.100">
    <property type="entry name" value="MutL, C-terminal domain, regulatory subdomain"/>
    <property type="match status" value="1"/>
</dbReference>
<dbReference type="Proteomes" id="UP000741282">
    <property type="component" value="Unassembled WGS sequence"/>
</dbReference>
<protein>
    <submittedName>
        <fullName evidence="6">DNA mismatch repair endonuclease MutL</fullName>
    </submittedName>
</protein>
<organism evidence="6 7">
    <name type="scientific">Candidatus Dojkabacteria bacterium</name>
    <dbReference type="NCBI Taxonomy" id="2099670"/>
    <lineage>
        <taxon>Bacteria</taxon>
        <taxon>Candidatus Dojkabacteria</taxon>
    </lineage>
</organism>
<dbReference type="CDD" id="cd16926">
    <property type="entry name" value="HATPase_MutL-MLH-PMS-like"/>
    <property type="match status" value="1"/>
</dbReference>
<dbReference type="PANTHER" id="PTHR10073:SF12">
    <property type="entry name" value="DNA MISMATCH REPAIR PROTEIN MLH1"/>
    <property type="match status" value="1"/>
</dbReference>
<evidence type="ECO:0000259" key="5">
    <source>
        <dbReference type="SMART" id="SM01340"/>
    </source>
</evidence>
<dbReference type="GO" id="GO:0004519">
    <property type="term" value="F:endonuclease activity"/>
    <property type="evidence" value="ECO:0007669"/>
    <property type="project" value="UniProtKB-KW"/>
</dbReference>
<dbReference type="SUPFAM" id="SSF54211">
    <property type="entry name" value="Ribosomal protein S5 domain 2-like"/>
    <property type="match status" value="1"/>
</dbReference>
<dbReference type="GO" id="GO:0006298">
    <property type="term" value="P:mismatch repair"/>
    <property type="evidence" value="ECO:0007669"/>
    <property type="project" value="InterPro"/>
</dbReference>
<reference evidence="6" key="1">
    <citation type="submission" date="2020-04" db="EMBL/GenBank/DDBJ databases">
        <authorList>
            <person name="Zhang T."/>
        </authorList>
    </citation>
    <scope>NUCLEOTIDE SEQUENCE</scope>
    <source>
        <strain evidence="6">HKST-UBA17</strain>
    </source>
</reference>
<gene>
    <name evidence="6" type="primary">mutL</name>
    <name evidence="6" type="ORF">KC685_01680</name>
</gene>
<keyword evidence="6" id="KW-0540">Nuclease</keyword>
<dbReference type="PANTHER" id="PTHR10073">
    <property type="entry name" value="DNA MISMATCH REPAIR PROTEIN MLH, PMS, MUTL"/>
    <property type="match status" value="1"/>
</dbReference>
<dbReference type="GO" id="GO:0005524">
    <property type="term" value="F:ATP binding"/>
    <property type="evidence" value="ECO:0007669"/>
    <property type="project" value="InterPro"/>
</dbReference>
<dbReference type="InterPro" id="IPR036890">
    <property type="entry name" value="HATPase_C_sf"/>
</dbReference>
<dbReference type="Gene3D" id="3.30.1540.20">
    <property type="entry name" value="MutL, C-terminal domain, dimerisation subdomain"/>
    <property type="match status" value="1"/>
</dbReference>
<dbReference type="Gene3D" id="3.30.230.10">
    <property type="match status" value="1"/>
</dbReference>
<keyword evidence="6" id="KW-0378">Hydrolase</keyword>
<comment type="similarity">
    <text evidence="1">Belongs to the DNA mismatch repair MutL/HexB family.</text>
</comment>
<dbReference type="HAMAP" id="MF_00149">
    <property type="entry name" value="DNA_mis_repair"/>
    <property type="match status" value="1"/>
</dbReference>
<dbReference type="GO" id="GO:0140664">
    <property type="term" value="F:ATP-dependent DNA damage sensor activity"/>
    <property type="evidence" value="ECO:0007669"/>
    <property type="project" value="InterPro"/>
</dbReference>
<evidence type="ECO:0000256" key="2">
    <source>
        <dbReference type="ARBA" id="ARBA00022763"/>
    </source>
</evidence>
<feature type="domain" description="MutL C-terminal dimerisation" evidence="4">
    <location>
        <begin position="429"/>
        <end position="571"/>
    </location>
</feature>
<proteinExistence type="inferred from homology"/>
<dbReference type="InterPro" id="IPR013507">
    <property type="entry name" value="DNA_mismatch_S5_2-like"/>
</dbReference>
<feature type="non-terminal residue" evidence="6">
    <location>
        <position position="574"/>
    </location>
</feature>
<dbReference type="InterPro" id="IPR042121">
    <property type="entry name" value="MutL_C_regsub"/>
</dbReference>
<dbReference type="InterPro" id="IPR014790">
    <property type="entry name" value="MutL_C"/>
</dbReference>
<name>A0A955KWZ7_9BACT</name>
<reference evidence="6" key="2">
    <citation type="journal article" date="2021" name="Microbiome">
        <title>Successional dynamics and alternative stable states in a saline activated sludge microbial community over 9 years.</title>
        <authorList>
            <person name="Wang Y."/>
            <person name="Ye J."/>
            <person name="Ju F."/>
            <person name="Liu L."/>
            <person name="Boyd J.A."/>
            <person name="Deng Y."/>
            <person name="Parks D.H."/>
            <person name="Jiang X."/>
            <person name="Yin X."/>
            <person name="Woodcroft B.J."/>
            <person name="Tyson G.W."/>
            <person name="Hugenholtz P."/>
            <person name="Polz M.F."/>
            <person name="Zhang T."/>
        </authorList>
    </citation>
    <scope>NUCLEOTIDE SEQUENCE</scope>
    <source>
        <strain evidence="6">HKST-UBA17</strain>
    </source>
</reference>
<dbReference type="InterPro" id="IPR020568">
    <property type="entry name" value="Ribosomal_Su5_D2-typ_SF"/>
</dbReference>
<dbReference type="InterPro" id="IPR014721">
    <property type="entry name" value="Ribsml_uS5_D2-typ_fold_subgr"/>
</dbReference>
<dbReference type="InterPro" id="IPR020667">
    <property type="entry name" value="DNA_mismatch_repair_MutL"/>
</dbReference>
<keyword evidence="6" id="KW-0255">Endonuclease</keyword>
<dbReference type="Pfam" id="PF08676">
    <property type="entry name" value="MutL_C"/>
    <property type="match status" value="1"/>
</dbReference>
<dbReference type="GO" id="GO:0016887">
    <property type="term" value="F:ATP hydrolysis activity"/>
    <property type="evidence" value="ECO:0007669"/>
    <property type="project" value="InterPro"/>
</dbReference>
<dbReference type="SUPFAM" id="SSF118116">
    <property type="entry name" value="DNA mismatch repair protein MutL"/>
    <property type="match status" value="1"/>
</dbReference>
<comment type="caution">
    <text evidence="6">The sequence shown here is derived from an EMBL/GenBank/DDBJ whole genome shotgun (WGS) entry which is preliminary data.</text>
</comment>
<dbReference type="PROSITE" id="PS00058">
    <property type="entry name" value="DNA_MISMATCH_REPAIR_1"/>
    <property type="match status" value="1"/>
</dbReference>
<evidence type="ECO:0000259" key="4">
    <source>
        <dbReference type="SMART" id="SM00853"/>
    </source>
</evidence>
<sequence length="574" mass="64707">MNREIIQLPQEIINKIAAGEVVERPASVVKELVDNSIDAGSTSIQISIKDGGQKLIEVIDDGIGIPEDQISNAFIPHATSKIRDFEDLNTLLTLGFRGEALSTIASVSQIEVISKVQDEKHGYIAHISNGSVTEIKPNPREVGTTIRVRDLFKNIPARSKFLRKAQTEYKYILAILMQYFLINPSIRFKLFNEDKLIYDLHPSESEGRFSEKRIDDVLQSDFSQEMIELFYDGAGINISGFIAHPKYHVSRTTHTYIFVNGRPVTDRGVIRSIIQGCGSFIPRSEKVPFVINIDISPSSVDVNVHPRKEEVRFLNPYRVYSAIENAVNKAYERELGTSRYIDNVMDAQDAALVRFRDTETPDRSTISSDGLEHQEYQASFTSGSLNGVNGTDRSSLFGNPTDVHISHQNTAMVEMDHISGTLHEQPVNVFQIFKKYLVYEFENELWLLDQHAAAERITFERLKANLEESTKEVQELLLPEEIKLSKSEIEYLRGISEQLLGMGFTFELKDDSIQISAVPAELATTDLKGLVNELIDEQLSDDIDDITVRERSDSIIATVACHNSIRTDQSLHKE</sequence>
<dbReference type="FunFam" id="3.30.565.10:FF:000003">
    <property type="entry name" value="DNA mismatch repair endonuclease MutL"/>
    <property type="match status" value="1"/>
</dbReference>
<dbReference type="AlphaFoldDB" id="A0A955KWZ7"/>
<accession>A0A955KWZ7</accession>
<dbReference type="EMBL" id="JAGQLN010000004">
    <property type="protein sequence ID" value="MCA9376609.1"/>
    <property type="molecule type" value="Genomic_DNA"/>
</dbReference>
<dbReference type="SMART" id="SM00853">
    <property type="entry name" value="MutL_C"/>
    <property type="match status" value="1"/>
</dbReference>
<dbReference type="InterPro" id="IPR038973">
    <property type="entry name" value="MutL/Mlh/Pms-like"/>
</dbReference>
<dbReference type="NCBIfam" id="TIGR00585">
    <property type="entry name" value="mutl"/>
    <property type="match status" value="1"/>
</dbReference>
<evidence type="ECO:0000313" key="7">
    <source>
        <dbReference type="Proteomes" id="UP000741282"/>
    </source>
</evidence>
<dbReference type="SMART" id="SM01340">
    <property type="entry name" value="DNA_mis_repair"/>
    <property type="match status" value="1"/>
</dbReference>
<dbReference type="InterPro" id="IPR002099">
    <property type="entry name" value="MutL/Mlh/PMS"/>
</dbReference>
<keyword evidence="2" id="KW-0227">DNA damage</keyword>
<dbReference type="Pfam" id="PF01119">
    <property type="entry name" value="DNA_mis_repair"/>
    <property type="match status" value="1"/>
</dbReference>
<dbReference type="Pfam" id="PF13589">
    <property type="entry name" value="HATPase_c_3"/>
    <property type="match status" value="1"/>
</dbReference>
<dbReference type="Gene3D" id="3.30.565.10">
    <property type="entry name" value="Histidine kinase-like ATPase, C-terminal domain"/>
    <property type="match status" value="1"/>
</dbReference>
<dbReference type="InterPro" id="IPR014762">
    <property type="entry name" value="DNA_mismatch_repair_CS"/>
</dbReference>
<dbReference type="GO" id="GO:0030983">
    <property type="term" value="F:mismatched DNA binding"/>
    <property type="evidence" value="ECO:0007669"/>
    <property type="project" value="InterPro"/>
</dbReference>
<dbReference type="InterPro" id="IPR037198">
    <property type="entry name" value="MutL_C_sf"/>
</dbReference>
<dbReference type="InterPro" id="IPR042120">
    <property type="entry name" value="MutL_C_dimsub"/>
</dbReference>
<evidence type="ECO:0000256" key="3">
    <source>
        <dbReference type="ARBA" id="ARBA00023204"/>
    </source>
</evidence>
<dbReference type="CDD" id="cd00782">
    <property type="entry name" value="MutL_Trans"/>
    <property type="match status" value="1"/>
</dbReference>